<keyword evidence="13" id="KW-0342">GTP-binding</keyword>
<evidence type="ECO:0000256" key="9">
    <source>
        <dbReference type="ARBA" id="ARBA00022805"/>
    </source>
</evidence>
<keyword evidence="11" id="KW-0653">Protein transport</keyword>
<gene>
    <name evidence="19" type="ORF">KP509_22G050000</name>
</gene>
<keyword evidence="12" id="KW-1133">Transmembrane helix</keyword>
<keyword evidence="8" id="KW-0378">Hydrolase</keyword>
<dbReference type="PANTHER" id="PTHR10903:SF68">
    <property type="entry name" value="TRANSLOCASE OF CHLOROPLAST 90, CHLOROPLASTIC"/>
    <property type="match status" value="1"/>
</dbReference>
<evidence type="ECO:0000256" key="1">
    <source>
        <dbReference type="ARBA" id="ARBA00001946"/>
    </source>
</evidence>
<proteinExistence type="inferred from homology"/>
<dbReference type="Proteomes" id="UP000825935">
    <property type="component" value="Chromosome 22"/>
</dbReference>
<comment type="caution">
    <text evidence="19">The sequence shown here is derived from an EMBL/GenBank/DDBJ whole genome shotgun (WGS) entry which is preliminary data.</text>
</comment>
<dbReference type="GO" id="GO:0046872">
    <property type="term" value="F:metal ion binding"/>
    <property type="evidence" value="ECO:0007669"/>
    <property type="project" value="UniProtKB-KW"/>
</dbReference>
<feature type="compositionally biased region" description="Acidic residues" evidence="17">
    <location>
        <begin position="430"/>
        <end position="441"/>
    </location>
</feature>
<dbReference type="InterPro" id="IPR024283">
    <property type="entry name" value="TOC159_MAD"/>
</dbReference>
<dbReference type="InterPro" id="IPR045058">
    <property type="entry name" value="GIMA/IAN/Toc"/>
</dbReference>
<sequence length="716" mass="80785">MSGKNKSSNALQKIEDEHEKLHMIRVKFLRLACRLGLSPHNLAVTQVLYRISMLEKMRGSRGTERSTFSLESKLALAEEKEAPGIHDLKFECTIMVLGKSGVGKSATINFIFGDTRSDTDAYSSGTEKVHERTGIVHGIKLRVIDTPGLRCSFTDRRHNQRMLASLKRIIKKHPPDIVLYFDRLDMQSRYNDDLPLLRTITDTFGSAIWSNTILVLTHASSDPLECASGEPMSYEVFVAQRSYILQETLRQTTGDMSLVVPVALVENHIAYQINREGEQILPNDLVWRSQLLLLCFASKILAEANSLFQLQDDIRSERFGLDSRFPALPFLLSSLLQSGAQLKLRDEDNELEDDTSDEDSGSEDLDYDDLPPFRHLKKEELKLLDKRLRKAYAEELEYRERLFIRKQLKEEKIRRKDLKKRSAALPENTLLDDDDGLEENDTSPSEPILMPDFMLPPSFDSDNPIYRYRSLAAMDQSLVKPVLHIHGWDHDSGYDGLHFEKTCNIFKKFPSSISGQIVKEKKKANVQMESEALLKNNERNVTKAGMNVHTIGKDLAYTLHSETTFKNCNKNKTTCGLAVTLLDGTFIEGMKLEDELLIGRHIKLAFNGGALKSRGDFSFGGGVETTFRDRDHPLGSSLLALQLSVMQWQSALAISGNLKSVFKLEKTTATLSGNLNNKRSGQISVRLNSSEQLSITVIGLFPLLWAFITKKLSPSN</sequence>
<dbReference type="EMBL" id="CM035427">
    <property type="protein sequence ID" value="KAH7307216.1"/>
    <property type="molecule type" value="Genomic_DNA"/>
</dbReference>
<evidence type="ECO:0000256" key="5">
    <source>
        <dbReference type="ARBA" id="ARBA00022692"/>
    </source>
</evidence>
<comment type="similarity">
    <text evidence="16">Belongs to the TRAFAC class TrmE-Era-EngA-EngB-Septin-like GTPase superfamily. AIG1/Toc34/Toc159-like paraseptin GTPase family. TOC159 subfamily.</text>
</comment>
<dbReference type="InterPro" id="IPR027417">
    <property type="entry name" value="P-loop_NTPase"/>
</dbReference>
<evidence type="ECO:0000256" key="17">
    <source>
        <dbReference type="SAM" id="MobiDB-lite"/>
    </source>
</evidence>
<dbReference type="OMA" id="TKLENRW"/>
<evidence type="ECO:0000256" key="6">
    <source>
        <dbReference type="ARBA" id="ARBA00022723"/>
    </source>
</evidence>
<dbReference type="PANTHER" id="PTHR10903">
    <property type="entry name" value="GTPASE, IMAP FAMILY MEMBER-RELATED"/>
    <property type="match status" value="1"/>
</dbReference>
<dbReference type="PROSITE" id="PS51720">
    <property type="entry name" value="G_AIG1"/>
    <property type="match status" value="1"/>
</dbReference>
<evidence type="ECO:0000313" key="20">
    <source>
        <dbReference type="Proteomes" id="UP000825935"/>
    </source>
</evidence>
<evidence type="ECO:0000256" key="2">
    <source>
        <dbReference type="ARBA" id="ARBA00022448"/>
    </source>
</evidence>
<feature type="region of interest" description="Disordered" evidence="17">
    <location>
        <begin position="346"/>
        <end position="369"/>
    </location>
</feature>
<keyword evidence="20" id="KW-1185">Reference proteome</keyword>
<dbReference type="InterPro" id="IPR005690">
    <property type="entry name" value="Toc86_159"/>
</dbReference>
<evidence type="ECO:0000313" key="19">
    <source>
        <dbReference type="EMBL" id="KAH7307216.1"/>
    </source>
</evidence>
<keyword evidence="5" id="KW-0812">Transmembrane</keyword>
<feature type="region of interest" description="Disordered" evidence="17">
    <location>
        <begin position="427"/>
        <end position="452"/>
    </location>
</feature>
<keyword evidence="9" id="KW-1002">Plastid outer membrane</keyword>
<dbReference type="GO" id="GO:0009707">
    <property type="term" value="C:chloroplast outer membrane"/>
    <property type="evidence" value="ECO:0007669"/>
    <property type="project" value="UniProtKB-SubCell"/>
</dbReference>
<feature type="compositionally biased region" description="Acidic residues" evidence="17">
    <location>
        <begin position="347"/>
        <end position="369"/>
    </location>
</feature>
<keyword evidence="14" id="KW-0472">Membrane</keyword>
<dbReference type="Pfam" id="PF04548">
    <property type="entry name" value="AIG1"/>
    <property type="match status" value="1"/>
</dbReference>
<evidence type="ECO:0000256" key="8">
    <source>
        <dbReference type="ARBA" id="ARBA00022801"/>
    </source>
</evidence>
<protein>
    <recommendedName>
        <fullName evidence="18">AIG1-type G domain-containing protein</fullName>
    </recommendedName>
</protein>
<evidence type="ECO:0000256" key="11">
    <source>
        <dbReference type="ARBA" id="ARBA00022927"/>
    </source>
</evidence>
<keyword evidence="4" id="KW-0934">Plastid</keyword>
<dbReference type="Pfam" id="PF11886">
    <property type="entry name" value="TOC159_MAD"/>
    <property type="match status" value="1"/>
</dbReference>
<dbReference type="OrthoDB" id="8954335at2759"/>
<dbReference type="InterPro" id="IPR006703">
    <property type="entry name" value="G_AIG1"/>
</dbReference>
<comment type="cofactor">
    <cofactor evidence="1">
        <name>Mg(2+)</name>
        <dbReference type="ChEBI" id="CHEBI:18420"/>
    </cofactor>
</comment>
<evidence type="ECO:0000256" key="12">
    <source>
        <dbReference type="ARBA" id="ARBA00022989"/>
    </source>
</evidence>
<evidence type="ECO:0000256" key="4">
    <source>
        <dbReference type="ARBA" id="ARBA00022640"/>
    </source>
</evidence>
<dbReference type="GO" id="GO:0003924">
    <property type="term" value="F:GTPase activity"/>
    <property type="evidence" value="ECO:0007669"/>
    <property type="project" value="InterPro"/>
</dbReference>
<keyword evidence="2" id="KW-0813">Transport</keyword>
<reference evidence="19" key="1">
    <citation type="submission" date="2021-08" db="EMBL/GenBank/DDBJ databases">
        <title>WGS assembly of Ceratopteris richardii.</title>
        <authorList>
            <person name="Marchant D.B."/>
            <person name="Chen G."/>
            <person name="Jenkins J."/>
            <person name="Shu S."/>
            <person name="Leebens-Mack J."/>
            <person name="Grimwood J."/>
            <person name="Schmutz J."/>
            <person name="Soltis P."/>
            <person name="Soltis D."/>
            <person name="Chen Z.-H."/>
        </authorList>
    </citation>
    <scope>NUCLEOTIDE SEQUENCE</scope>
    <source>
        <strain evidence="19">Whitten #5841</strain>
        <tissue evidence="19">Leaf</tissue>
    </source>
</reference>
<comment type="subcellular location">
    <subcellularLocation>
        <location evidence="15">Plastid</location>
        <location evidence="15">Chloroplast outer membrane</location>
        <topology evidence="15">Single-pass membrane protein</topology>
    </subcellularLocation>
</comment>
<evidence type="ECO:0000259" key="18">
    <source>
        <dbReference type="PROSITE" id="PS51720"/>
    </source>
</evidence>
<dbReference type="GO" id="GO:0015031">
    <property type="term" value="P:protein transport"/>
    <property type="evidence" value="ECO:0007669"/>
    <property type="project" value="UniProtKB-KW"/>
</dbReference>
<dbReference type="AlphaFoldDB" id="A0A8T2S4Y0"/>
<evidence type="ECO:0000256" key="16">
    <source>
        <dbReference type="ARBA" id="ARBA00023775"/>
    </source>
</evidence>
<dbReference type="GO" id="GO:0005525">
    <property type="term" value="F:GTP binding"/>
    <property type="evidence" value="ECO:0007669"/>
    <property type="project" value="UniProtKB-KW"/>
</dbReference>
<keyword evidence="10" id="KW-0460">Magnesium</keyword>
<name>A0A8T2S4Y0_CERRI</name>
<evidence type="ECO:0000256" key="13">
    <source>
        <dbReference type="ARBA" id="ARBA00023134"/>
    </source>
</evidence>
<dbReference type="FunFam" id="3.40.50.300:FF:000413">
    <property type="entry name" value="Translocase of chloroplast 120, chloroplastic"/>
    <property type="match status" value="1"/>
</dbReference>
<feature type="domain" description="AIG1-type G" evidence="18">
    <location>
        <begin position="89"/>
        <end position="319"/>
    </location>
</feature>
<evidence type="ECO:0000256" key="7">
    <source>
        <dbReference type="ARBA" id="ARBA00022741"/>
    </source>
</evidence>
<dbReference type="NCBIfam" id="TIGR00993">
    <property type="entry name" value="3a0901s04IAP86"/>
    <property type="match status" value="1"/>
</dbReference>
<accession>A0A8T2S4Y0</accession>
<keyword evidence="6" id="KW-0479">Metal-binding</keyword>
<keyword evidence="7" id="KW-0547">Nucleotide-binding</keyword>
<evidence type="ECO:0000256" key="15">
    <source>
        <dbReference type="ARBA" id="ARBA00023766"/>
    </source>
</evidence>
<evidence type="ECO:0000256" key="3">
    <source>
        <dbReference type="ARBA" id="ARBA00022528"/>
    </source>
</evidence>
<evidence type="ECO:0000256" key="10">
    <source>
        <dbReference type="ARBA" id="ARBA00022842"/>
    </source>
</evidence>
<dbReference type="GO" id="GO:0045036">
    <property type="term" value="P:protein targeting to chloroplast"/>
    <property type="evidence" value="ECO:0007669"/>
    <property type="project" value="InterPro"/>
</dbReference>
<organism evidence="19 20">
    <name type="scientific">Ceratopteris richardii</name>
    <name type="common">Triangle waterfern</name>
    <dbReference type="NCBI Taxonomy" id="49495"/>
    <lineage>
        <taxon>Eukaryota</taxon>
        <taxon>Viridiplantae</taxon>
        <taxon>Streptophyta</taxon>
        <taxon>Embryophyta</taxon>
        <taxon>Tracheophyta</taxon>
        <taxon>Polypodiopsida</taxon>
        <taxon>Polypodiidae</taxon>
        <taxon>Polypodiales</taxon>
        <taxon>Pteridineae</taxon>
        <taxon>Pteridaceae</taxon>
        <taxon>Parkerioideae</taxon>
        <taxon>Ceratopteris</taxon>
    </lineage>
</organism>
<evidence type="ECO:0000256" key="14">
    <source>
        <dbReference type="ARBA" id="ARBA00023136"/>
    </source>
</evidence>
<dbReference type="SUPFAM" id="SSF52540">
    <property type="entry name" value="P-loop containing nucleoside triphosphate hydrolases"/>
    <property type="match status" value="1"/>
</dbReference>
<dbReference type="Gene3D" id="3.40.50.300">
    <property type="entry name" value="P-loop containing nucleotide triphosphate hydrolases"/>
    <property type="match status" value="1"/>
</dbReference>
<keyword evidence="3" id="KW-0150">Chloroplast</keyword>